<comment type="caution">
    <text evidence="2">The sequence shown here is derived from an EMBL/GenBank/DDBJ whole genome shotgun (WGS) entry which is preliminary data.</text>
</comment>
<evidence type="ECO:0000313" key="3">
    <source>
        <dbReference type="Proteomes" id="UP000678281"/>
    </source>
</evidence>
<reference evidence="2" key="1">
    <citation type="submission" date="2021-04" db="EMBL/GenBank/DDBJ databases">
        <title>Devosia litorisediminis sp. nov., isolated from a sand dune.</title>
        <authorList>
            <person name="Park S."/>
            <person name="Yoon J.-H."/>
        </authorList>
    </citation>
    <scope>NUCLEOTIDE SEQUENCE</scope>
    <source>
        <strain evidence="2">BSSL-BM10</strain>
    </source>
</reference>
<evidence type="ECO:0000256" key="1">
    <source>
        <dbReference type="SAM" id="SignalP"/>
    </source>
</evidence>
<feature type="signal peptide" evidence="1">
    <location>
        <begin position="1"/>
        <end position="28"/>
    </location>
</feature>
<dbReference type="EMBL" id="JAGXTP010000003">
    <property type="protein sequence ID" value="MBS3850232.1"/>
    <property type="molecule type" value="Genomic_DNA"/>
</dbReference>
<organism evidence="2 3">
    <name type="scientific">Devosia litorisediminis</name>
    <dbReference type="NCBI Taxonomy" id="2829817"/>
    <lineage>
        <taxon>Bacteria</taxon>
        <taxon>Pseudomonadati</taxon>
        <taxon>Pseudomonadota</taxon>
        <taxon>Alphaproteobacteria</taxon>
        <taxon>Hyphomicrobiales</taxon>
        <taxon>Devosiaceae</taxon>
        <taxon>Devosia</taxon>
    </lineage>
</organism>
<protein>
    <submittedName>
        <fullName evidence="2">Uncharacterized protein</fullName>
    </submittedName>
</protein>
<dbReference type="RefSeq" id="WP_212659860.1">
    <property type="nucleotide sequence ID" value="NZ_JAGXTP010000003.1"/>
</dbReference>
<gene>
    <name evidence="2" type="ORF">KD146_16150</name>
</gene>
<dbReference type="Proteomes" id="UP000678281">
    <property type="component" value="Unassembled WGS sequence"/>
</dbReference>
<name>A0A942EAA3_9HYPH</name>
<evidence type="ECO:0000313" key="2">
    <source>
        <dbReference type="EMBL" id="MBS3850232.1"/>
    </source>
</evidence>
<dbReference type="AlphaFoldDB" id="A0A942EAA3"/>
<keyword evidence="3" id="KW-1185">Reference proteome</keyword>
<keyword evidence="1" id="KW-0732">Signal</keyword>
<sequence length="198" mass="20613">MSTPVMMRPTLAALAFATLLSVSAAPQAQDEFTAPLTALAASDIAAFATDPVLIDAINAQNAMSSSYDQAKIDELDAQWRAEVGAASKPLIDATLANAASQYLVGVQEESLGKYTEIFAMDAKGLNVAQSTLTSDYWQGDEDKFTASYGAGAGSVHIGEIEQDESTQAFQSQVSIPISDPATGELIGAITVGVDVSML</sequence>
<proteinExistence type="predicted"/>
<accession>A0A942EAA3</accession>
<feature type="chain" id="PRO_5037382759" evidence="1">
    <location>
        <begin position="29"/>
        <end position="198"/>
    </location>
</feature>